<accession>A0A2P2IRS3</accession>
<evidence type="ECO:0000313" key="1">
    <source>
        <dbReference type="EMBL" id="MBW83867.1"/>
    </source>
</evidence>
<name>A0A2P2IRS3_RHIMU</name>
<dbReference type="EMBL" id="GGEC01003384">
    <property type="protein sequence ID" value="MBW83867.1"/>
    <property type="molecule type" value="Transcribed_RNA"/>
</dbReference>
<sequence length="45" mass="5107">MLLALWPYSRASVFDVILKQSLGSNLSIKSIEAHKSQFKIFSHKS</sequence>
<dbReference type="AlphaFoldDB" id="A0A2P2IRS3"/>
<reference evidence="1" key="1">
    <citation type="submission" date="2018-02" db="EMBL/GenBank/DDBJ databases">
        <title>Rhizophora mucronata_Transcriptome.</title>
        <authorList>
            <person name="Meera S.P."/>
            <person name="Sreeshan A."/>
            <person name="Augustine A."/>
        </authorList>
    </citation>
    <scope>NUCLEOTIDE SEQUENCE</scope>
    <source>
        <tissue evidence="1">Leaf</tissue>
    </source>
</reference>
<proteinExistence type="predicted"/>
<protein>
    <submittedName>
        <fullName evidence="1">Uncharacterized protein</fullName>
    </submittedName>
</protein>
<organism evidence="1">
    <name type="scientific">Rhizophora mucronata</name>
    <name type="common">Asiatic mangrove</name>
    <dbReference type="NCBI Taxonomy" id="61149"/>
    <lineage>
        <taxon>Eukaryota</taxon>
        <taxon>Viridiplantae</taxon>
        <taxon>Streptophyta</taxon>
        <taxon>Embryophyta</taxon>
        <taxon>Tracheophyta</taxon>
        <taxon>Spermatophyta</taxon>
        <taxon>Magnoliopsida</taxon>
        <taxon>eudicotyledons</taxon>
        <taxon>Gunneridae</taxon>
        <taxon>Pentapetalae</taxon>
        <taxon>rosids</taxon>
        <taxon>fabids</taxon>
        <taxon>Malpighiales</taxon>
        <taxon>Rhizophoraceae</taxon>
        <taxon>Rhizophora</taxon>
    </lineage>
</organism>